<dbReference type="Gene3D" id="3.40.50.620">
    <property type="entry name" value="HUPs"/>
    <property type="match status" value="1"/>
</dbReference>
<evidence type="ECO:0000256" key="15">
    <source>
        <dbReference type="PIRNR" id="PIRNR004491"/>
    </source>
</evidence>
<dbReference type="InterPro" id="IPR015865">
    <property type="entry name" value="Riboflavin_kinase_bac/euk"/>
</dbReference>
<dbReference type="NCBIfam" id="TIGR00083">
    <property type="entry name" value="ribF"/>
    <property type="match status" value="1"/>
</dbReference>
<gene>
    <name evidence="17" type="ORF">SOO65_02075</name>
</gene>
<keyword evidence="11 15" id="KW-0067">ATP-binding</keyword>
<evidence type="ECO:0000256" key="8">
    <source>
        <dbReference type="ARBA" id="ARBA00022741"/>
    </source>
</evidence>
<reference evidence="17 18" key="1">
    <citation type="submission" date="2023-11" db="EMBL/GenBank/DDBJ databases">
        <title>Peredibacter starrii A3.12.</title>
        <authorList>
            <person name="Mitchell R.J."/>
        </authorList>
    </citation>
    <scope>NUCLEOTIDE SEQUENCE [LARGE SCALE GENOMIC DNA]</scope>
    <source>
        <strain evidence="17 18">A3.12</strain>
    </source>
</reference>
<organism evidence="17 18">
    <name type="scientific">Peredibacter starrii</name>
    <dbReference type="NCBI Taxonomy" id="28202"/>
    <lineage>
        <taxon>Bacteria</taxon>
        <taxon>Pseudomonadati</taxon>
        <taxon>Bdellovibrionota</taxon>
        <taxon>Bacteriovoracia</taxon>
        <taxon>Bacteriovoracales</taxon>
        <taxon>Bacteriovoracaceae</taxon>
        <taxon>Peredibacter</taxon>
    </lineage>
</organism>
<dbReference type="FunFam" id="2.40.30.30:FF:000003">
    <property type="entry name" value="Riboflavin biosynthesis protein"/>
    <property type="match status" value="1"/>
</dbReference>
<evidence type="ECO:0000256" key="9">
    <source>
        <dbReference type="ARBA" id="ARBA00022777"/>
    </source>
</evidence>
<accession>A0AAX4HQ92</accession>
<evidence type="ECO:0000256" key="12">
    <source>
        <dbReference type="ARBA" id="ARBA00023268"/>
    </source>
</evidence>
<dbReference type="EC" id="2.7.7.2" evidence="15"/>
<dbReference type="PIRSF" id="PIRSF004491">
    <property type="entry name" value="FAD_Synth"/>
    <property type="match status" value="1"/>
</dbReference>
<keyword evidence="5 15" id="KW-0288">FMN</keyword>
<dbReference type="EC" id="2.7.1.26" evidence="15"/>
<comment type="function">
    <text evidence="1">Catalyzes the phosphorylation of riboflavin to FMN followed by the adenylation of FMN to FAD.</text>
</comment>
<keyword evidence="12" id="KW-0511">Multifunctional enzyme</keyword>
<name>A0AAX4HQ92_9BACT</name>
<dbReference type="Pfam" id="PF01687">
    <property type="entry name" value="Flavokinase"/>
    <property type="match status" value="1"/>
</dbReference>
<dbReference type="NCBIfam" id="TIGR00125">
    <property type="entry name" value="cyt_tran_rel"/>
    <property type="match status" value="1"/>
</dbReference>
<dbReference type="NCBIfam" id="NF004162">
    <property type="entry name" value="PRK05627.1-5"/>
    <property type="match status" value="1"/>
</dbReference>
<evidence type="ECO:0000259" key="16">
    <source>
        <dbReference type="SMART" id="SM00904"/>
    </source>
</evidence>
<evidence type="ECO:0000313" key="18">
    <source>
        <dbReference type="Proteomes" id="UP001324634"/>
    </source>
</evidence>
<evidence type="ECO:0000256" key="13">
    <source>
        <dbReference type="ARBA" id="ARBA00047880"/>
    </source>
</evidence>
<dbReference type="PANTHER" id="PTHR22749:SF6">
    <property type="entry name" value="RIBOFLAVIN KINASE"/>
    <property type="match status" value="1"/>
</dbReference>
<dbReference type="SUPFAM" id="SSF52374">
    <property type="entry name" value="Nucleotidylyl transferase"/>
    <property type="match status" value="1"/>
</dbReference>
<dbReference type="GO" id="GO:0003919">
    <property type="term" value="F:FMN adenylyltransferase activity"/>
    <property type="evidence" value="ECO:0007669"/>
    <property type="project" value="UniProtKB-UniRule"/>
</dbReference>
<dbReference type="RefSeq" id="WP_321396164.1">
    <property type="nucleotide sequence ID" value="NZ_CP139487.1"/>
</dbReference>
<sequence length="313" mass="35938">MEILHNLLDIPKINGNYPPIGLTIGNFDGVHIGHRQLLKKIKNDCLSKNLLFVVVTFVPHPQKILQPDKERFLINSYEQRRTLLKSLGVDVLVEMKFTRDFSTLKGEDFLSQYLLSYPNLKDFYLGYDFAFGANKEGDYDLVKSICNPRGVEVEIQPKFEFQGQVVSSSLIRERLLSGKIDEVKDILERPFHLEGVVVKGEGRGKKIGFPTANIQVSQDLLVPQKGVYVTRTVYNGMMFKSITNIGNNPTFKDTNMIHIETNLFDFDTDIYGELLDIQFLHKIRDEKKFPTVNDLIGQIKSDVEFAKEYLREK</sequence>
<dbReference type="KEGG" id="psti:SOO65_02075"/>
<dbReference type="InterPro" id="IPR015864">
    <property type="entry name" value="FAD_synthase"/>
</dbReference>
<feature type="domain" description="Riboflavin kinase" evidence="16">
    <location>
        <begin position="186"/>
        <end position="311"/>
    </location>
</feature>
<dbReference type="FunFam" id="3.40.50.620:FF:000021">
    <property type="entry name" value="Riboflavin biosynthesis protein"/>
    <property type="match status" value="1"/>
</dbReference>
<dbReference type="GO" id="GO:0009398">
    <property type="term" value="P:FMN biosynthetic process"/>
    <property type="evidence" value="ECO:0007669"/>
    <property type="project" value="UniProtKB-UniRule"/>
</dbReference>
<keyword evidence="18" id="KW-1185">Reference proteome</keyword>
<comment type="pathway">
    <text evidence="3 15">Cofactor biosynthesis; FMN biosynthesis; FMN from riboflavin (ATP route): step 1/1.</text>
</comment>
<keyword evidence="10 15" id="KW-0274">FAD</keyword>
<proteinExistence type="inferred from homology"/>
<comment type="similarity">
    <text evidence="15">Belongs to the ribF family.</text>
</comment>
<keyword evidence="9 15" id="KW-0418">Kinase</keyword>
<dbReference type="PANTHER" id="PTHR22749">
    <property type="entry name" value="RIBOFLAVIN KINASE/FMN ADENYLYLTRANSFERASE"/>
    <property type="match status" value="1"/>
</dbReference>
<evidence type="ECO:0000256" key="1">
    <source>
        <dbReference type="ARBA" id="ARBA00002121"/>
    </source>
</evidence>
<dbReference type="CDD" id="cd02064">
    <property type="entry name" value="FAD_synthetase_N"/>
    <property type="match status" value="1"/>
</dbReference>
<evidence type="ECO:0000256" key="3">
    <source>
        <dbReference type="ARBA" id="ARBA00005201"/>
    </source>
</evidence>
<keyword evidence="8 15" id="KW-0547">Nucleotide-binding</keyword>
<keyword evidence="7 15" id="KW-0548">Nucleotidyltransferase</keyword>
<protein>
    <recommendedName>
        <fullName evidence="15">Riboflavin biosynthesis protein</fullName>
    </recommendedName>
    <domain>
        <recommendedName>
            <fullName evidence="15">Riboflavin kinase</fullName>
            <ecNumber evidence="15">2.7.1.26</ecNumber>
        </recommendedName>
        <alternativeName>
            <fullName evidence="15">Flavokinase</fullName>
        </alternativeName>
    </domain>
    <domain>
        <recommendedName>
            <fullName evidence="15">FMN adenylyltransferase</fullName>
            <ecNumber evidence="15">2.7.7.2</ecNumber>
        </recommendedName>
        <alternativeName>
            <fullName evidence="15">FAD pyrophosphorylase</fullName>
        </alternativeName>
        <alternativeName>
            <fullName evidence="15">FAD synthase</fullName>
        </alternativeName>
    </domain>
</protein>
<evidence type="ECO:0000256" key="10">
    <source>
        <dbReference type="ARBA" id="ARBA00022827"/>
    </source>
</evidence>
<keyword evidence="4 15" id="KW-0285">Flavoprotein</keyword>
<dbReference type="InterPro" id="IPR023465">
    <property type="entry name" value="Riboflavin_kinase_dom_sf"/>
</dbReference>
<dbReference type="InterPro" id="IPR014729">
    <property type="entry name" value="Rossmann-like_a/b/a_fold"/>
</dbReference>
<dbReference type="InterPro" id="IPR023468">
    <property type="entry name" value="Riboflavin_kinase"/>
</dbReference>
<comment type="catalytic activity">
    <reaction evidence="14 15">
        <text>FMN + ATP + H(+) = FAD + diphosphate</text>
        <dbReference type="Rhea" id="RHEA:17237"/>
        <dbReference type="ChEBI" id="CHEBI:15378"/>
        <dbReference type="ChEBI" id="CHEBI:30616"/>
        <dbReference type="ChEBI" id="CHEBI:33019"/>
        <dbReference type="ChEBI" id="CHEBI:57692"/>
        <dbReference type="ChEBI" id="CHEBI:58210"/>
        <dbReference type="EC" id="2.7.7.2"/>
    </reaction>
</comment>
<dbReference type="GO" id="GO:0009231">
    <property type="term" value="P:riboflavin biosynthetic process"/>
    <property type="evidence" value="ECO:0007669"/>
    <property type="project" value="InterPro"/>
</dbReference>
<dbReference type="InterPro" id="IPR004821">
    <property type="entry name" value="Cyt_trans-like"/>
</dbReference>
<comment type="catalytic activity">
    <reaction evidence="13 15">
        <text>riboflavin + ATP = FMN + ADP + H(+)</text>
        <dbReference type="Rhea" id="RHEA:14357"/>
        <dbReference type="ChEBI" id="CHEBI:15378"/>
        <dbReference type="ChEBI" id="CHEBI:30616"/>
        <dbReference type="ChEBI" id="CHEBI:57986"/>
        <dbReference type="ChEBI" id="CHEBI:58210"/>
        <dbReference type="ChEBI" id="CHEBI:456216"/>
        <dbReference type="EC" id="2.7.1.26"/>
    </reaction>
</comment>
<evidence type="ECO:0000256" key="2">
    <source>
        <dbReference type="ARBA" id="ARBA00004726"/>
    </source>
</evidence>
<dbReference type="GO" id="GO:0006747">
    <property type="term" value="P:FAD biosynthetic process"/>
    <property type="evidence" value="ECO:0007669"/>
    <property type="project" value="UniProtKB-UniRule"/>
</dbReference>
<keyword evidence="6 15" id="KW-0808">Transferase</keyword>
<evidence type="ECO:0000256" key="11">
    <source>
        <dbReference type="ARBA" id="ARBA00022840"/>
    </source>
</evidence>
<evidence type="ECO:0000256" key="14">
    <source>
        <dbReference type="ARBA" id="ARBA00049494"/>
    </source>
</evidence>
<evidence type="ECO:0000256" key="4">
    <source>
        <dbReference type="ARBA" id="ARBA00022630"/>
    </source>
</evidence>
<dbReference type="GO" id="GO:0008531">
    <property type="term" value="F:riboflavin kinase activity"/>
    <property type="evidence" value="ECO:0007669"/>
    <property type="project" value="UniProtKB-UniRule"/>
</dbReference>
<dbReference type="SMART" id="SM00904">
    <property type="entry name" value="Flavokinase"/>
    <property type="match status" value="1"/>
</dbReference>
<dbReference type="AlphaFoldDB" id="A0AAX4HQ92"/>
<dbReference type="EMBL" id="CP139487">
    <property type="protein sequence ID" value="WPU65526.1"/>
    <property type="molecule type" value="Genomic_DNA"/>
</dbReference>
<dbReference type="GO" id="GO:0005524">
    <property type="term" value="F:ATP binding"/>
    <property type="evidence" value="ECO:0007669"/>
    <property type="project" value="UniProtKB-UniRule"/>
</dbReference>
<evidence type="ECO:0000256" key="7">
    <source>
        <dbReference type="ARBA" id="ARBA00022695"/>
    </source>
</evidence>
<evidence type="ECO:0000256" key="6">
    <source>
        <dbReference type="ARBA" id="ARBA00022679"/>
    </source>
</evidence>
<dbReference type="Pfam" id="PF06574">
    <property type="entry name" value="FAD_syn"/>
    <property type="match status" value="1"/>
</dbReference>
<evidence type="ECO:0000313" key="17">
    <source>
        <dbReference type="EMBL" id="WPU65526.1"/>
    </source>
</evidence>
<dbReference type="SUPFAM" id="SSF82114">
    <property type="entry name" value="Riboflavin kinase-like"/>
    <property type="match status" value="1"/>
</dbReference>
<dbReference type="InterPro" id="IPR002606">
    <property type="entry name" value="Riboflavin_kinase_bac"/>
</dbReference>
<dbReference type="Gene3D" id="2.40.30.30">
    <property type="entry name" value="Riboflavin kinase-like"/>
    <property type="match status" value="1"/>
</dbReference>
<dbReference type="Proteomes" id="UP001324634">
    <property type="component" value="Chromosome"/>
</dbReference>
<comment type="pathway">
    <text evidence="2 15">Cofactor biosynthesis; FAD biosynthesis; FAD from FMN: step 1/1.</text>
</comment>
<evidence type="ECO:0000256" key="5">
    <source>
        <dbReference type="ARBA" id="ARBA00022643"/>
    </source>
</evidence>